<dbReference type="InterPro" id="IPR050571">
    <property type="entry name" value="Class-IV_PLP-Dep_Aminotrnsfr"/>
</dbReference>
<evidence type="ECO:0000256" key="1">
    <source>
        <dbReference type="ARBA" id="ARBA00001933"/>
    </source>
</evidence>
<dbReference type="AlphaFoldDB" id="A0A1J5TMY6"/>
<dbReference type="PANTHER" id="PTHR42743">
    <property type="entry name" value="AMINO-ACID AMINOTRANSFERASE"/>
    <property type="match status" value="1"/>
</dbReference>
<accession>A0A1J5TMY6</accession>
<dbReference type="InterPro" id="IPR043132">
    <property type="entry name" value="BCAT-like_C"/>
</dbReference>
<keyword evidence="3" id="KW-0663">Pyridoxal phosphate</keyword>
<proteinExistence type="inferred from homology"/>
<dbReference type="GO" id="GO:0008483">
    <property type="term" value="F:transaminase activity"/>
    <property type="evidence" value="ECO:0007669"/>
    <property type="project" value="UniProtKB-KW"/>
</dbReference>
<protein>
    <submittedName>
        <fullName evidence="4">Aminotransferase class IV</fullName>
    </submittedName>
</protein>
<dbReference type="GO" id="GO:0008652">
    <property type="term" value="P:amino acid biosynthetic process"/>
    <property type="evidence" value="ECO:0007669"/>
    <property type="project" value="UniProtKB-ARBA"/>
</dbReference>
<dbReference type="PANTHER" id="PTHR42743:SF11">
    <property type="entry name" value="AMINODEOXYCHORISMATE LYASE"/>
    <property type="match status" value="1"/>
</dbReference>
<name>A0A1J5TMY6_9ARCH</name>
<dbReference type="InterPro" id="IPR001544">
    <property type="entry name" value="Aminotrans_IV"/>
</dbReference>
<keyword evidence="4" id="KW-0032">Aminotransferase</keyword>
<dbReference type="InterPro" id="IPR036038">
    <property type="entry name" value="Aminotransferase-like"/>
</dbReference>
<comment type="similarity">
    <text evidence="2">Belongs to the class-IV pyridoxal-phosphate-dependent aminotransferase family.</text>
</comment>
<dbReference type="Pfam" id="PF01063">
    <property type="entry name" value="Aminotran_4"/>
    <property type="match status" value="1"/>
</dbReference>
<organism evidence="4 5">
    <name type="scientific">Marine Group III euryarchaeote CG-Epi2</name>
    <dbReference type="NCBI Taxonomy" id="1888996"/>
    <lineage>
        <taxon>Archaea</taxon>
        <taxon>Methanobacteriati</taxon>
        <taxon>Thermoplasmatota</taxon>
        <taxon>Thermoplasmata</taxon>
        <taxon>Candidatus Thermoprofundales</taxon>
    </lineage>
</organism>
<dbReference type="InterPro" id="IPR043131">
    <property type="entry name" value="BCAT-like_N"/>
</dbReference>
<keyword evidence="4" id="KW-0808">Transferase</keyword>
<dbReference type="EMBL" id="MIYZ01000018">
    <property type="protein sequence ID" value="OIR22305.1"/>
    <property type="molecule type" value="Genomic_DNA"/>
</dbReference>
<dbReference type="Gene3D" id="3.30.470.10">
    <property type="match status" value="1"/>
</dbReference>
<evidence type="ECO:0000256" key="2">
    <source>
        <dbReference type="ARBA" id="ARBA00009320"/>
    </source>
</evidence>
<evidence type="ECO:0000313" key="4">
    <source>
        <dbReference type="EMBL" id="OIR22305.1"/>
    </source>
</evidence>
<evidence type="ECO:0000256" key="3">
    <source>
        <dbReference type="ARBA" id="ARBA00022898"/>
    </source>
</evidence>
<dbReference type="Proteomes" id="UP000183615">
    <property type="component" value="Unassembled WGS sequence"/>
</dbReference>
<dbReference type="Gene3D" id="3.20.10.10">
    <property type="entry name" value="D-amino Acid Aminotransferase, subunit A, domain 2"/>
    <property type="match status" value="1"/>
</dbReference>
<evidence type="ECO:0000313" key="5">
    <source>
        <dbReference type="Proteomes" id="UP000183615"/>
    </source>
</evidence>
<comment type="caution">
    <text evidence="4">The sequence shown here is derived from an EMBL/GenBank/DDBJ whole genome shotgun (WGS) entry which is preliminary data.</text>
</comment>
<comment type="cofactor">
    <cofactor evidence="1">
        <name>pyridoxal 5'-phosphate</name>
        <dbReference type="ChEBI" id="CHEBI:597326"/>
    </cofactor>
</comment>
<sequence length="305" mass="34475">MNPNFGTHDYLEDPRNLEILIYINGNYYPRQDASVSVFDSGFLLGDGVWEGIRLHNGKFAFLDKHLERLFWGASQIDMDIEKNLDEVKKILYDTVERNKMTEGVHVRLIVSRGMKSTPYQDPKFTISGPTIVVIPEYKQPNPETIEHGIKLVSVDVIRGSSNMQDHRINSLSKFNCIQACIDAKRKGGDEGIMLDPHGYVSTCNSTHFFIVKDGTVWTSTGEYCLGGVTRKNILDICNRQSIPVYEKNFTLSEVYEADEAFVTGTFAGVLPVYDIDDHELNVLGSKSLVKKIQTYYNDLVSQVCL</sequence>
<dbReference type="GO" id="GO:0046394">
    <property type="term" value="P:carboxylic acid biosynthetic process"/>
    <property type="evidence" value="ECO:0007669"/>
    <property type="project" value="UniProtKB-ARBA"/>
</dbReference>
<reference evidence="4 5" key="1">
    <citation type="submission" date="2016-08" db="EMBL/GenBank/DDBJ databases">
        <title>New Insights into Marine Group III Euryarchaeota, from dark to light.</title>
        <authorList>
            <person name="Haro-Moreno J.M."/>
            <person name="Rodriguez-Valera F."/>
            <person name="Lopez-Garcia P."/>
            <person name="Moreira D."/>
            <person name="Martin-Cuadrado A.B."/>
        </authorList>
    </citation>
    <scope>NUCLEOTIDE SEQUENCE [LARGE SCALE GENOMIC DNA]</scope>
    <source>
        <strain evidence="4">CG-Epi2</strain>
    </source>
</reference>
<dbReference type="FunFam" id="3.20.10.10:FF:000002">
    <property type="entry name" value="D-alanine aminotransferase"/>
    <property type="match status" value="1"/>
</dbReference>
<dbReference type="SUPFAM" id="SSF56752">
    <property type="entry name" value="D-aminoacid aminotransferase-like PLP-dependent enzymes"/>
    <property type="match status" value="1"/>
</dbReference>
<gene>
    <name evidence="4" type="ORF">BET99_04740</name>
</gene>